<dbReference type="InterPro" id="IPR007362">
    <property type="entry name" value="DUF429"/>
</dbReference>
<sequence>MADDGVWVGAHVADGTWIAVAFDRAGFDHAATFDGIGDLWFRYEEDAAAILVDVPIGLVEEAEGERECDELARTLVGPRADEIVAPPAREALRKRRYPVANRTHERATGVSLSERAFELSETIATVDQLLREFSEARDLLAAAHPEVAFLAFAGERMEHDRRTAGGYAERLRTLASIDRDAPPAVQSAAEAMDDAPVTVADVLDAVALAYTALPHEGRLRSLPPRPPLDDNGLPMQIVYRADAALVEPTA</sequence>
<dbReference type="OrthoDB" id="132880at2157"/>
<protein>
    <submittedName>
        <fullName evidence="1">DUF429 domain-containing protein</fullName>
    </submittedName>
</protein>
<dbReference type="Pfam" id="PF04250">
    <property type="entry name" value="DUF429"/>
    <property type="match status" value="1"/>
</dbReference>
<dbReference type="EMBL" id="WOYG01000001">
    <property type="protein sequence ID" value="NLV08905.1"/>
    <property type="molecule type" value="Genomic_DNA"/>
</dbReference>
<name>A0A847U6I2_9EURY</name>
<dbReference type="AlphaFoldDB" id="A0A847U6I2"/>
<accession>A0A847U6I2</accession>
<dbReference type="RefSeq" id="WP_170092853.1">
    <property type="nucleotide sequence ID" value="NZ_WOYG01000001.1"/>
</dbReference>
<dbReference type="Proteomes" id="UP000608662">
    <property type="component" value="Unassembled WGS sequence"/>
</dbReference>
<gene>
    <name evidence="1" type="ORF">GOC74_03025</name>
</gene>
<reference evidence="1" key="1">
    <citation type="submission" date="2019-12" db="EMBL/GenBank/DDBJ databases">
        <title>Whole-genome sequence of Halomicrobium mukohataei pws1.</title>
        <authorList>
            <person name="Verma D.K."/>
            <person name="Gopal K."/>
            <person name="Prasad E.S."/>
        </authorList>
    </citation>
    <scope>NUCLEOTIDE SEQUENCE</scope>
    <source>
        <strain evidence="1">Pws1</strain>
    </source>
</reference>
<comment type="caution">
    <text evidence="1">The sequence shown here is derived from an EMBL/GenBank/DDBJ whole genome shotgun (WGS) entry which is preliminary data.</text>
</comment>
<evidence type="ECO:0000313" key="2">
    <source>
        <dbReference type="Proteomes" id="UP000608662"/>
    </source>
</evidence>
<evidence type="ECO:0000313" key="1">
    <source>
        <dbReference type="EMBL" id="NLV08905.1"/>
    </source>
</evidence>
<organism evidence="1 2">
    <name type="scientific">Halomicrobium mukohataei</name>
    <dbReference type="NCBI Taxonomy" id="57705"/>
    <lineage>
        <taxon>Archaea</taxon>
        <taxon>Methanobacteriati</taxon>
        <taxon>Methanobacteriota</taxon>
        <taxon>Stenosarchaea group</taxon>
        <taxon>Halobacteria</taxon>
        <taxon>Halobacteriales</taxon>
        <taxon>Haloarculaceae</taxon>
        <taxon>Halomicrobium</taxon>
    </lineage>
</organism>
<proteinExistence type="predicted"/>